<dbReference type="Proteomes" id="UP000092445">
    <property type="component" value="Unassembled WGS sequence"/>
</dbReference>
<sequence length="113" mass="13077">MNCSLHVRPLHLVEFGEKITMKNDCYTSNCVTYAQVMYRRRSYFRTNVQMHLCRPQQNQQQQVQLQTSSVHQTTVNQPYTLSSTIMIRELTTTTVIQSGIGVTNGLWNCCIDD</sequence>
<protein>
    <submittedName>
        <fullName evidence="1">Uncharacterized protein</fullName>
    </submittedName>
</protein>
<organism evidence="1 2">
    <name type="scientific">Glossina pallidipes</name>
    <name type="common">Tsetse fly</name>
    <dbReference type="NCBI Taxonomy" id="7398"/>
    <lineage>
        <taxon>Eukaryota</taxon>
        <taxon>Metazoa</taxon>
        <taxon>Ecdysozoa</taxon>
        <taxon>Arthropoda</taxon>
        <taxon>Hexapoda</taxon>
        <taxon>Insecta</taxon>
        <taxon>Pterygota</taxon>
        <taxon>Neoptera</taxon>
        <taxon>Endopterygota</taxon>
        <taxon>Diptera</taxon>
        <taxon>Brachycera</taxon>
        <taxon>Muscomorpha</taxon>
        <taxon>Hippoboscoidea</taxon>
        <taxon>Glossinidae</taxon>
        <taxon>Glossina</taxon>
    </lineage>
</organism>
<keyword evidence="2" id="KW-1185">Reference proteome</keyword>
<proteinExistence type="predicted"/>
<dbReference type="EnsemblMetazoa" id="GPAI039196-RA">
    <property type="protein sequence ID" value="GPAI039196-PA"/>
    <property type="gene ID" value="GPAI039196"/>
</dbReference>
<evidence type="ECO:0000313" key="1">
    <source>
        <dbReference type="EnsemblMetazoa" id="GPAI039196-PA"/>
    </source>
</evidence>
<dbReference type="AlphaFoldDB" id="A0A1B0AA94"/>
<accession>A0A1B0AA94</accession>
<reference evidence="1" key="2">
    <citation type="submission" date="2020-05" db="UniProtKB">
        <authorList>
            <consortium name="EnsemblMetazoa"/>
        </authorList>
    </citation>
    <scope>IDENTIFICATION</scope>
    <source>
        <strain evidence="1">IAEA</strain>
    </source>
</reference>
<name>A0A1B0AA94_GLOPL</name>
<reference evidence="2" key="1">
    <citation type="submission" date="2014-03" db="EMBL/GenBank/DDBJ databases">
        <authorList>
            <person name="Aksoy S."/>
            <person name="Warren W."/>
            <person name="Wilson R.K."/>
        </authorList>
    </citation>
    <scope>NUCLEOTIDE SEQUENCE [LARGE SCALE GENOMIC DNA]</scope>
    <source>
        <strain evidence="2">IAEA</strain>
    </source>
</reference>
<dbReference type="VEuPathDB" id="VectorBase:GPAI039196"/>
<evidence type="ECO:0000313" key="2">
    <source>
        <dbReference type="Proteomes" id="UP000092445"/>
    </source>
</evidence>